<dbReference type="SUPFAM" id="SSF56672">
    <property type="entry name" value="DNA/RNA polymerases"/>
    <property type="match status" value="1"/>
</dbReference>
<evidence type="ECO:0000313" key="6">
    <source>
        <dbReference type="Proteomes" id="UP000265515"/>
    </source>
</evidence>
<name>A0A388KDA3_CHABU</name>
<dbReference type="Proteomes" id="UP000265515">
    <property type="component" value="Unassembled WGS sequence"/>
</dbReference>
<accession>A0A388KDA3</accession>
<dbReference type="FunFam" id="3.10.20.370:FF:000001">
    <property type="entry name" value="Retrovirus-related Pol polyprotein from transposon 17.6-like protein"/>
    <property type="match status" value="1"/>
</dbReference>
<evidence type="ECO:0000313" key="5">
    <source>
        <dbReference type="EMBL" id="GBG68042.1"/>
    </source>
</evidence>
<dbReference type="GO" id="GO:0003824">
    <property type="term" value="F:catalytic activity"/>
    <property type="evidence" value="ECO:0007669"/>
    <property type="project" value="UniProtKB-KW"/>
</dbReference>
<dbReference type="InterPro" id="IPR043502">
    <property type="entry name" value="DNA/RNA_pol_sf"/>
</dbReference>
<dbReference type="PANTHER" id="PTHR37984:SF5">
    <property type="entry name" value="PROTEIN NYNRIN-LIKE"/>
    <property type="match status" value="1"/>
</dbReference>
<feature type="compositionally biased region" description="Polar residues" evidence="2">
    <location>
        <begin position="9"/>
        <end position="22"/>
    </location>
</feature>
<dbReference type="InterPro" id="IPR041588">
    <property type="entry name" value="Integrase_H2C2"/>
</dbReference>
<proteinExistence type="predicted"/>
<feature type="compositionally biased region" description="Basic and acidic residues" evidence="2">
    <location>
        <begin position="1122"/>
        <end position="1131"/>
    </location>
</feature>
<dbReference type="Gene3D" id="3.30.70.270">
    <property type="match status" value="2"/>
</dbReference>
<organism evidence="5 6">
    <name type="scientific">Chara braunii</name>
    <name type="common">Braun's stonewort</name>
    <dbReference type="NCBI Taxonomy" id="69332"/>
    <lineage>
        <taxon>Eukaryota</taxon>
        <taxon>Viridiplantae</taxon>
        <taxon>Streptophyta</taxon>
        <taxon>Charophyceae</taxon>
        <taxon>Charales</taxon>
        <taxon>Characeae</taxon>
        <taxon>Chara</taxon>
    </lineage>
</organism>
<dbReference type="OrthoDB" id="1731372at2759"/>
<dbReference type="InterPro" id="IPR012337">
    <property type="entry name" value="RNaseH-like_sf"/>
</dbReference>
<feature type="compositionally biased region" description="Basic residues" evidence="2">
    <location>
        <begin position="1141"/>
        <end position="1157"/>
    </location>
</feature>
<dbReference type="Gene3D" id="3.30.420.10">
    <property type="entry name" value="Ribonuclease H-like superfamily/Ribonuclease H"/>
    <property type="match status" value="1"/>
</dbReference>
<dbReference type="InterPro" id="IPR043128">
    <property type="entry name" value="Rev_trsase/Diguanyl_cyclase"/>
</dbReference>
<dbReference type="FunFam" id="3.30.70.270:FF:000020">
    <property type="entry name" value="Transposon Tf2-6 polyprotein-like Protein"/>
    <property type="match status" value="1"/>
</dbReference>
<dbReference type="PANTHER" id="PTHR37984">
    <property type="entry name" value="PROTEIN CBG26694"/>
    <property type="match status" value="1"/>
</dbReference>
<evidence type="ECO:0000256" key="2">
    <source>
        <dbReference type="SAM" id="MobiDB-lite"/>
    </source>
</evidence>
<dbReference type="InterPro" id="IPR041577">
    <property type="entry name" value="RT_RNaseH_2"/>
</dbReference>
<feature type="domain" description="Integrase catalytic" evidence="4">
    <location>
        <begin position="517"/>
        <end position="679"/>
    </location>
</feature>
<evidence type="ECO:0000259" key="4">
    <source>
        <dbReference type="PROSITE" id="PS50994"/>
    </source>
</evidence>
<evidence type="ECO:0000256" key="1">
    <source>
        <dbReference type="ARBA" id="ARBA00023268"/>
    </source>
</evidence>
<dbReference type="EMBL" id="BFEA01000095">
    <property type="protein sequence ID" value="GBG68042.1"/>
    <property type="molecule type" value="Genomic_DNA"/>
</dbReference>
<dbReference type="Gene3D" id="1.10.340.70">
    <property type="match status" value="1"/>
</dbReference>
<dbReference type="AlphaFoldDB" id="A0A388KDA3"/>
<feature type="domain" description="Reverse transcriptase" evidence="3">
    <location>
        <begin position="1"/>
        <end position="134"/>
    </location>
</feature>
<dbReference type="PROSITE" id="PS50878">
    <property type="entry name" value="RT_POL"/>
    <property type="match status" value="1"/>
</dbReference>
<dbReference type="CDD" id="cd09274">
    <property type="entry name" value="RNase_HI_RT_Ty3"/>
    <property type="match status" value="1"/>
</dbReference>
<dbReference type="InterPro" id="IPR000477">
    <property type="entry name" value="RT_dom"/>
</dbReference>
<dbReference type="InterPro" id="IPR050951">
    <property type="entry name" value="Retrovirus_Pol_polyprotein"/>
</dbReference>
<keyword evidence="6" id="KW-1185">Reference proteome</keyword>
<dbReference type="InterPro" id="IPR001584">
    <property type="entry name" value="Integrase_cat-core"/>
</dbReference>
<feature type="region of interest" description="Disordered" evidence="2">
    <location>
        <begin position="1122"/>
        <end position="1255"/>
    </location>
</feature>
<protein>
    <recommendedName>
        <fullName evidence="7">Integrase catalytic domain-containing protein</fullName>
    </recommendedName>
</protein>
<evidence type="ECO:0008006" key="7">
    <source>
        <dbReference type="Google" id="ProtNLM"/>
    </source>
</evidence>
<reference evidence="5 6" key="1">
    <citation type="journal article" date="2018" name="Cell">
        <title>The Chara Genome: Secondary Complexity and Implications for Plant Terrestrialization.</title>
        <authorList>
            <person name="Nishiyama T."/>
            <person name="Sakayama H."/>
            <person name="Vries J.D."/>
            <person name="Buschmann H."/>
            <person name="Saint-Marcoux D."/>
            <person name="Ullrich K.K."/>
            <person name="Haas F.B."/>
            <person name="Vanderstraeten L."/>
            <person name="Becker D."/>
            <person name="Lang D."/>
            <person name="Vosolsobe S."/>
            <person name="Rombauts S."/>
            <person name="Wilhelmsson P.K.I."/>
            <person name="Janitza P."/>
            <person name="Kern R."/>
            <person name="Heyl A."/>
            <person name="Rumpler F."/>
            <person name="Villalobos L.I.A.C."/>
            <person name="Clay J.M."/>
            <person name="Skokan R."/>
            <person name="Toyoda A."/>
            <person name="Suzuki Y."/>
            <person name="Kagoshima H."/>
            <person name="Schijlen E."/>
            <person name="Tajeshwar N."/>
            <person name="Catarino B."/>
            <person name="Hetherington A.J."/>
            <person name="Saltykova A."/>
            <person name="Bonnot C."/>
            <person name="Breuninger H."/>
            <person name="Symeonidi A."/>
            <person name="Radhakrishnan G.V."/>
            <person name="Van Nieuwerburgh F."/>
            <person name="Deforce D."/>
            <person name="Chang C."/>
            <person name="Karol K.G."/>
            <person name="Hedrich R."/>
            <person name="Ulvskov P."/>
            <person name="Glockner G."/>
            <person name="Delwiche C.F."/>
            <person name="Petrasek J."/>
            <person name="Van de Peer Y."/>
            <person name="Friml J."/>
            <person name="Beilby M."/>
            <person name="Dolan L."/>
            <person name="Kohara Y."/>
            <person name="Sugano S."/>
            <person name="Fujiyama A."/>
            <person name="Delaux P.-M."/>
            <person name="Quint M."/>
            <person name="TheiBen G."/>
            <person name="Hagemann M."/>
            <person name="Harholt J."/>
            <person name="Dunand C."/>
            <person name="Zachgo S."/>
            <person name="Langdale J."/>
            <person name="Maumus F."/>
            <person name="Straeten D.V.D."/>
            <person name="Gould S.B."/>
            <person name="Rensing S.A."/>
        </authorList>
    </citation>
    <scope>NUCLEOTIDE SEQUENCE [LARGE SCALE GENOMIC DNA]</scope>
    <source>
        <strain evidence="5 6">S276</strain>
    </source>
</reference>
<dbReference type="Pfam" id="PF17919">
    <property type="entry name" value="RT_RNaseH_2"/>
    <property type="match status" value="1"/>
</dbReference>
<gene>
    <name evidence="5" type="ORF">CBR_g1163</name>
</gene>
<evidence type="ECO:0000259" key="3">
    <source>
        <dbReference type="PROSITE" id="PS50878"/>
    </source>
</evidence>
<dbReference type="GO" id="GO:0015074">
    <property type="term" value="P:DNA integration"/>
    <property type="evidence" value="ECO:0007669"/>
    <property type="project" value="InterPro"/>
</dbReference>
<dbReference type="InterPro" id="IPR036397">
    <property type="entry name" value="RNaseH_sf"/>
</dbReference>
<sequence>MLSGPLESFPSSISDTVFTTSQSDRRTDPKPLLSYLRARGNGSGVPWEFVTPLQSFSGNMAFAEFVNKTRLTQPLINFCMIVYMDDILVFSKTHEYHVEHIERVLHALKDAGFKVALEKSELFLSEISFLGYTIDGLKPDPRKVAAVQDAPAPVTLTQVWAFLGLASYYRCFIKGFAGIAKPLTNLLKKEELLIWTPECEAAFQGLKEALTSAPVLARPDPTRPFALYTDWQPQAISAVLTQHGKDGREHIIEYASKTLSQAQANYEACKGECLAVVWGIQHFRPYLYGQKFVLVTDHQPLLSLRNNTDYTGTLGRWAVCLQDYDFNIRHRATRQHGNADGLTRLLPPNKYPANERLIPWRPEVAGTKPHYGELRVLRDRFAPSARRAEAWTDLLLLRRLSGDSLSELTTAERRRVTERSQDYGWQGPTLQKRKVEDDGESSWLTVPYPLARFDWTRAAHEEDAVHFAVKYTEKAIEKNGWYWSGIREDVKYIVQNCPACAADKAPVQMPRTMVPTRVELPFQRVSIDTTDINVPRGPVDQGELSVLLVAVDHFSKWIEAYPMTSRNSQEVAWYINQFLCMHLDVEEVHMDNGLEFQGEVERNVVRADVKIIYSSGHWPQANGLVENANRLIKTALKRNITAGDTRPWPVIIDHILAVYRATPHGSTGVSPFQLRTNSVPRVHLSPLVGTEVRATRAQNRDKARHYMDLIARAYPPLARRRQQAVDRTHQRQIRDYENRHASAGPLPRYKVGDLVQVRKSARSSKIHPCYTGIYEVTEVSAQGQHFVKLIPRHNSQARPRTRHAAALRPFQPSLGSRMNHRQSEHEPLEHFLTPPADRLLRHRFNEKRQLRYDIQQVNVPAPGVADLAAYSLLCDRLTYARVYVDVTQLPGRETTRVFIEFRALPVAPNFVHSVATFIGDLTILPQPNREPAHSFVREYAVEAARSVATLQGRGGHQLTAHEVLLRRAEDGPIALLTEGPYPMREFSEYLVELTDVEPLPFADEDVWELHRALYKSVALGMFWFFVDHEDHCVGEHFVVYYVITRPKPAEKEGTVALYPFAQLQTIDPGLLELIHLELLSIAQVIASEEEEIQPRLRTATAPRRTYNAVVIPDYIAQRAERLEDFPEERPLRPPSSYPRPAPRKAPKKTPKRKRRHPSPGAQSSRIGGGEEVIQSARPRNPDPVPGSAATLVKEAVVPSPPVPRVPDLNLDGAGPSSAAAAGGGSRMGFTGSHIQTPRPRGTSPFPPATPGCPGH</sequence>
<dbReference type="PROSITE" id="PS50994">
    <property type="entry name" value="INTEGRASE"/>
    <property type="match status" value="1"/>
</dbReference>
<dbReference type="SUPFAM" id="SSF53098">
    <property type="entry name" value="Ribonuclease H-like"/>
    <property type="match status" value="1"/>
</dbReference>
<keyword evidence="1" id="KW-0511">Multifunctional enzyme</keyword>
<dbReference type="Pfam" id="PF17921">
    <property type="entry name" value="Integrase_H2C2"/>
    <property type="match status" value="1"/>
</dbReference>
<feature type="compositionally biased region" description="Pro residues" evidence="2">
    <location>
        <begin position="1244"/>
        <end position="1255"/>
    </location>
</feature>
<dbReference type="Gramene" id="GBG68042">
    <property type="protein sequence ID" value="GBG68042"/>
    <property type="gene ID" value="CBR_g1163"/>
</dbReference>
<comment type="caution">
    <text evidence="5">The sequence shown here is derived from an EMBL/GenBank/DDBJ whole genome shotgun (WGS) entry which is preliminary data.</text>
</comment>
<dbReference type="Gene3D" id="3.10.20.370">
    <property type="match status" value="1"/>
</dbReference>
<dbReference type="Pfam" id="PF00078">
    <property type="entry name" value="RVT_1"/>
    <property type="match status" value="1"/>
</dbReference>
<feature type="region of interest" description="Disordered" evidence="2">
    <location>
        <begin position="1"/>
        <end position="29"/>
    </location>
</feature>
<dbReference type="GO" id="GO:0003676">
    <property type="term" value="F:nucleic acid binding"/>
    <property type="evidence" value="ECO:0007669"/>
    <property type="project" value="InterPro"/>
</dbReference>